<gene>
    <name evidence="3 4 5 6" type="primary">LOC114252907</name>
</gene>
<dbReference type="AlphaFoldDB" id="A0A6J2KM32"/>
<evidence type="ECO:0000313" key="4">
    <source>
        <dbReference type="RefSeq" id="XP_028043395.1"/>
    </source>
</evidence>
<evidence type="ECO:0000256" key="1">
    <source>
        <dbReference type="SAM" id="MobiDB-lite"/>
    </source>
</evidence>
<evidence type="ECO:0000313" key="3">
    <source>
        <dbReference type="RefSeq" id="XP_028043394.1"/>
    </source>
</evidence>
<accession>A0A6J2KM32</accession>
<reference evidence="3 4" key="1">
    <citation type="submission" date="2025-04" db="UniProtKB">
        <authorList>
            <consortium name="RefSeq"/>
        </authorList>
    </citation>
    <scope>IDENTIFICATION</scope>
    <source>
        <tissue evidence="3 4">Silk gland</tissue>
    </source>
</reference>
<dbReference type="OrthoDB" id="8045892at2759"/>
<dbReference type="RefSeq" id="XP_028043397.1">
    <property type="nucleotide sequence ID" value="XM_028187596.1"/>
</dbReference>
<dbReference type="RefSeq" id="XP_028043396.1">
    <property type="nucleotide sequence ID" value="XM_028187595.1"/>
</dbReference>
<proteinExistence type="predicted"/>
<evidence type="ECO:0000313" key="2">
    <source>
        <dbReference type="Proteomes" id="UP000504629"/>
    </source>
</evidence>
<feature type="region of interest" description="Disordered" evidence="1">
    <location>
        <begin position="53"/>
        <end position="169"/>
    </location>
</feature>
<evidence type="ECO:0000313" key="5">
    <source>
        <dbReference type="RefSeq" id="XP_028043396.1"/>
    </source>
</evidence>
<sequence>MTGHYFRYKIFAIFKELQQIESTNQKRQNTARRLFASLEDVSIAETSQNIPQQVLQVPNLSPPPPTLSHTPSPLSMPIASPSRRGTTTTAGTSSRPSVVIRPRRNDAHPSTGQERPILRSSSPISTQRTPYRRGTTGSSSRSRARISREIGSSSSRHRRHAISPPSQRRAELTRITERFLRVEEQQVEIQQVYTRVVQGLLEHSISTQSLISTGHERLVEIVTTIGERIVDRLYERERLFAEAALSIGQGLKALAEAANAFKPPQ</sequence>
<dbReference type="RefSeq" id="XP_028043395.1">
    <property type="nucleotide sequence ID" value="XM_028187594.1"/>
</dbReference>
<protein>
    <submittedName>
        <fullName evidence="3 4">Uncharacterized protein LOC114252907</fullName>
    </submittedName>
</protein>
<name>A0A6J2KM32_BOMMA</name>
<dbReference type="KEGG" id="bman:114252907"/>
<feature type="compositionally biased region" description="Polar residues" evidence="1">
    <location>
        <begin position="108"/>
        <end position="127"/>
    </location>
</feature>
<evidence type="ECO:0000313" key="6">
    <source>
        <dbReference type="RefSeq" id="XP_028043397.1"/>
    </source>
</evidence>
<dbReference type="Proteomes" id="UP000504629">
    <property type="component" value="Unplaced"/>
</dbReference>
<organism evidence="2 5">
    <name type="scientific">Bombyx mandarina</name>
    <name type="common">Wild silk moth</name>
    <name type="synonym">Wild silkworm</name>
    <dbReference type="NCBI Taxonomy" id="7092"/>
    <lineage>
        <taxon>Eukaryota</taxon>
        <taxon>Metazoa</taxon>
        <taxon>Ecdysozoa</taxon>
        <taxon>Arthropoda</taxon>
        <taxon>Hexapoda</taxon>
        <taxon>Insecta</taxon>
        <taxon>Pterygota</taxon>
        <taxon>Neoptera</taxon>
        <taxon>Endopterygota</taxon>
        <taxon>Lepidoptera</taxon>
        <taxon>Glossata</taxon>
        <taxon>Ditrysia</taxon>
        <taxon>Bombycoidea</taxon>
        <taxon>Bombycidae</taxon>
        <taxon>Bombycinae</taxon>
        <taxon>Bombyx</taxon>
    </lineage>
</organism>
<dbReference type="RefSeq" id="XP_028043394.1">
    <property type="nucleotide sequence ID" value="XM_028187593.1"/>
</dbReference>
<feature type="compositionally biased region" description="Low complexity" evidence="1">
    <location>
        <begin position="67"/>
        <end position="100"/>
    </location>
</feature>
<feature type="compositionally biased region" description="Low complexity" evidence="1">
    <location>
        <begin position="128"/>
        <end position="141"/>
    </location>
</feature>
<keyword evidence="2" id="KW-1185">Reference proteome</keyword>
<dbReference type="GeneID" id="114252907"/>